<feature type="transmembrane region" description="Helical" evidence="1">
    <location>
        <begin position="486"/>
        <end position="502"/>
    </location>
</feature>
<feature type="transmembrane region" description="Helical" evidence="1">
    <location>
        <begin position="29"/>
        <end position="51"/>
    </location>
</feature>
<feature type="transmembrane region" description="Helical" evidence="1">
    <location>
        <begin position="312"/>
        <end position="337"/>
    </location>
</feature>
<dbReference type="EMBL" id="LN732725">
    <property type="protein sequence ID" value="CEP15932.1"/>
    <property type="molecule type" value="Genomic_DNA"/>
</dbReference>
<proteinExistence type="predicted"/>
<dbReference type="OrthoDB" id="441172at2759"/>
<reference evidence="2 3" key="1">
    <citation type="submission" date="2014-09" db="EMBL/GenBank/DDBJ databases">
        <authorList>
            <person name="Ellenberger Sabrina"/>
        </authorList>
    </citation>
    <scope>NUCLEOTIDE SEQUENCE [LARGE SCALE GENOMIC DNA]</scope>
    <source>
        <strain evidence="2 3">CBS 412.66</strain>
    </source>
</reference>
<name>A0A0B7NKU9_9FUNG</name>
<dbReference type="AlphaFoldDB" id="A0A0B7NKU9"/>
<feature type="transmembrane region" description="Helical" evidence="1">
    <location>
        <begin position="195"/>
        <end position="214"/>
    </location>
</feature>
<keyword evidence="1" id="KW-0472">Membrane</keyword>
<evidence type="ECO:0000313" key="2">
    <source>
        <dbReference type="EMBL" id="CEP15932.1"/>
    </source>
</evidence>
<feature type="transmembrane region" description="Helical" evidence="1">
    <location>
        <begin position="349"/>
        <end position="369"/>
    </location>
</feature>
<evidence type="ECO:0000313" key="3">
    <source>
        <dbReference type="Proteomes" id="UP000054107"/>
    </source>
</evidence>
<keyword evidence="1" id="KW-1133">Transmembrane helix</keyword>
<dbReference type="Proteomes" id="UP000054107">
    <property type="component" value="Unassembled WGS sequence"/>
</dbReference>
<feature type="transmembrane region" description="Helical" evidence="1">
    <location>
        <begin position="455"/>
        <end position="474"/>
    </location>
</feature>
<keyword evidence="3" id="KW-1185">Reference proteome</keyword>
<accession>A0A0B7NKU9</accession>
<gene>
    <name evidence="2" type="primary">PARPA_10178.1 scaffold 39661</name>
</gene>
<feature type="transmembrane region" description="Helical" evidence="1">
    <location>
        <begin position="160"/>
        <end position="183"/>
    </location>
</feature>
<sequence>MNDTIGYATYQQQYNSTSSPSAYQTNDTVSIVLFFSIIALLFLSFVLYFWYTERHKIPIDQRGDQAVGQQQEIYLLVDNISSQIKTTFRIPIFTLAVVLWKKYTGKTAIINEPTATSTAALDGIHPSMAITASAAAPVATASDPAPLILHEHQRVYRSKFYHLFSLFFIVCFVIALSILVGAVNSPIDSHSSSTLLLQAALFVFVLSINLYLITRQRCYYMERRKLFGEHDAHINAIYDTSFSNWDKSMWSNWVQITILIIEFFQLMTFPLRDLITVTSLVGSTAGQAETSQLVSFVLNAGGLMPDMRTPTWYTYSLWTAFAVTCVSLVLGLIIHAVNYKYPYKLPTRWVRWCIPVATLLYIPILTTFVSSAACQSLNVPANDFSVTLRCNAPNISRQLYLWLSLFGYMVAYFLMTIFLTSYERVPIKNEIAYKSIGVAFIKNMGRLSTSQKTDVLLTSLSSNIGLLLAIVFLLVESTTNVNRMRAVLSITILLTMICYNIKTRPCYVDKNRFFHLYPMDICSCCYPKRHQCCSEFGAVDIYFIYYIQPPDHEILSGSLNITAVDLTAKCSDPNYRAQNDLESSDQFEKKQTRQEPYREGIMSKWFSWTSKNNNKNADNTLYY</sequence>
<keyword evidence="1" id="KW-0812">Transmembrane</keyword>
<protein>
    <submittedName>
        <fullName evidence="2">Uncharacterized protein</fullName>
    </submittedName>
</protein>
<organism evidence="2 3">
    <name type="scientific">Parasitella parasitica</name>
    <dbReference type="NCBI Taxonomy" id="35722"/>
    <lineage>
        <taxon>Eukaryota</taxon>
        <taxon>Fungi</taxon>
        <taxon>Fungi incertae sedis</taxon>
        <taxon>Mucoromycota</taxon>
        <taxon>Mucoromycotina</taxon>
        <taxon>Mucoromycetes</taxon>
        <taxon>Mucorales</taxon>
        <taxon>Mucorineae</taxon>
        <taxon>Mucoraceae</taxon>
        <taxon>Parasitella</taxon>
    </lineage>
</organism>
<feature type="transmembrane region" description="Helical" evidence="1">
    <location>
        <begin position="253"/>
        <end position="271"/>
    </location>
</feature>
<evidence type="ECO:0000256" key="1">
    <source>
        <dbReference type="SAM" id="Phobius"/>
    </source>
</evidence>
<feature type="transmembrane region" description="Helical" evidence="1">
    <location>
        <begin position="399"/>
        <end position="419"/>
    </location>
</feature>